<dbReference type="GO" id="GO:0006633">
    <property type="term" value="P:fatty acid biosynthetic process"/>
    <property type="evidence" value="ECO:0007669"/>
    <property type="project" value="TreeGrafter"/>
</dbReference>
<dbReference type="InterPro" id="IPR042104">
    <property type="entry name" value="PKS_dehydratase_sf"/>
</dbReference>
<evidence type="ECO:0000313" key="3">
    <source>
        <dbReference type="EMBL" id="KAF6241139.1"/>
    </source>
</evidence>
<comment type="caution">
    <text evidence="3">The sequence shown here is derived from an EMBL/GenBank/DDBJ whole genome shotgun (WGS) entry which is preliminary data.</text>
</comment>
<reference evidence="3 4" key="1">
    <citation type="journal article" date="2020" name="Genomics">
        <title>Complete, high-quality genomes from long-read metagenomic sequencing of two wolf lichen thalli reveals enigmatic genome architecture.</title>
        <authorList>
            <person name="McKenzie S.K."/>
            <person name="Walston R.F."/>
            <person name="Allen J.L."/>
        </authorList>
    </citation>
    <scope>NUCLEOTIDE SEQUENCE [LARGE SCALE GENOMIC DNA]</scope>
    <source>
        <strain evidence="3">WasteWater2</strain>
    </source>
</reference>
<dbReference type="Gene3D" id="3.10.129.110">
    <property type="entry name" value="Polyketide synthase dehydratase"/>
    <property type="match status" value="1"/>
</dbReference>
<protein>
    <recommendedName>
        <fullName evidence="2">PKS/mFAS DH domain-containing protein</fullName>
    </recommendedName>
</protein>
<sequence>MQGPTKDILRGIDKDGISYDSVMVRSVSALDTLLDAVDRLTCFGYPVDISEVNKSGMKPAIQMVLPNLPEYPFDHSRSYWHDSRYNKDGWRFRNNLRLDLLGTPVSDWNPLGARWRKIIRISETPWIEDHKVNGSAAY</sequence>
<dbReference type="InterPro" id="IPR050091">
    <property type="entry name" value="PKS_NRPS_Biosynth_Enz"/>
</dbReference>
<organism evidence="3 4">
    <name type="scientific">Letharia columbiana</name>
    <dbReference type="NCBI Taxonomy" id="112416"/>
    <lineage>
        <taxon>Eukaryota</taxon>
        <taxon>Fungi</taxon>
        <taxon>Dikarya</taxon>
        <taxon>Ascomycota</taxon>
        <taxon>Pezizomycotina</taxon>
        <taxon>Lecanoromycetes</taxon>
        <taxon>OSLEUM clade</taxon>
        <taxon>Lecanoromycetidae</taxon>
        <taxon>Lecanorales</taxon>
        <taxon>Lecanorineae</taxon>
        <taxon>Parmeliaceae</taxon>
        <taxon>Letharia</taxon>
    </lineage>
</organism>
<dbReference type="GeneID" id="59282611"/>
<dbReference type="PANTHER" id="PTHR43775:SF29">
    <property type="entry name" value="ASPERFURANONE POLYKETIDE SYNTHASE AFOG-RELATED"/>
    <property type="match status" value="1"/>
</dbReference>
<dbReference type="GO" id="GO:0044550">
    <property type="term" value="P:secondary metabolite biosynthetic process"/>
    <property type="evidence" value="ECO:0007669"/>
    <property type="project" value="TreeGrafter"/>
</dbReference>
<dbReference type="GO" id="GO:0004312">
    <property type="term" value="F:fatty acid synthase activity"/>
    <property type="evidence" value="ECO:0007669"/>
    <property type="project" value="TreeGrafter"/>
</dbReference>
<dbReference type="InterPro" id="IPR049900">
    <property type="entry name" value="PKS_mFAS_DH"/>
</dbReference>
<dbReference type="Proteomes" id="UP000578531">
    <property type="component" value="Unassembled WGS sequence"/>
</dbReference>
<dbReference type="AlphaFoldDB" id="A0A8H6G5V1"/>
<gene>
    <name evidence="3" type="ORF">HO173_000933</name>
</gene>
<name>A0A8H6G5V1_9LECA</name>
<evidence type="ECO:0000256" key="1">
    <source>
        <dbReference type="PROSITE-ProRule" id="PRU01363"/>
    </source>
</evidence>
<dbReference type="RefSeq" id="XP_037170387.1">
    <property type="nucleotide sequence ID" value="XM_037302880.1"/>
</dbReference>
<dbReference type="EMBL" id="JACCJC010000002">
    <property type="protein sequence ID" value="KAF6241139.1"/>
    <property type="molecule type" value="Genomic_DNA"/>
</dbReference>
<dbReference type="PROSITE" id="PS52019">
    <property type="entry name" value="PKS_MFAS_DH"/>
    <property type="match status" value="1"/>
</dbReference>
<proteinExistence type="predicted"/>
<keyword evidence="4" id="KW-1185">Reference proteome</keyword>
<feature type="domain" description="PKS/mFAS DH" evidence="2">
    <location>
        <begin position="98"/>
        <end position="138"/>
    </location>
</feature>
<evidence type="ECO:0000313" key="4">
    <source>
        <dbReference type="Proteomes" id="UP000578531"/>
    </source>
</evidence>
<comment type="caution">
    <text evidence="1">Lacks conserved residue(s) required for the propagation of feature annotation.</text>
</comment>
<accession>A0A8H6G5V1</accession>
<dbReference type="OrthoDB" id="4757480at2759"/>
<dbReference type="PANTHER" id="PTHR43775">
    <property type="entry name" value="FATTY ACID SYNTHASE"/>
    <property type="match status" value="1"/>
</dbReference>
<evidence type="ECO:0000259" key="2">
    <source>
        <dbReference type="PROSITE" id="PS52019"/>
    </source>
</evidence>